<keyword evidence="1" id="KW-0472">Membrane</keyword>
<keyword evidence="3" id="KW-1185">Reference proteome</keyword>
<accession>A0ABP8J9R4</accession>
<feature type="transmembrane region" description="Helical" evidence="1">
    <location>
        <begin position="32"/>
        <end position="50"/>
    </location>
</feature>
<evidence type="ECO:0000313" key="2">
    <source>
        <dbReference type="EMBL" id="GAA4387412.1"/>
    </source>
</evidence>
<dbReference type="InterPro" id="IPR036249">
    <property type="entry name" value="Thioredoxin-like_sf"/>
</dbReference>
<dbReference type="SUPFAM" id="SSF52833">
    <property type="entry name" value="Thioredoxin-like"/>
    <property type="match status" value="1"/>
</dbReference>
<dbReference type="EMBL" id="BAABGL010000004">
    <property type="protein sequence ID" value="GAA4387412.1"/>
    <property type="molecule type" value="Genomic_DNA"/>
</dbReference>
<evidence type="ECO:0000313" key="3">
    <source>
        <dbReference type="Proteomes" id="UP001500642"/>
    </source>
</evidence>
<dbReference type="Proteomes" id="UP001500642">
    <property type="component" value="Unassembled WGS sequence"/>
</dbReference>
<organism evidence="2 3">
    <name type="scientific">Brevibacterium pityocampae</name>
    <dbReference type="NCBI Taxonomy" id="506594"/>
    <lineage>
        <taxon>Bacteria</taxon>
        <taxon>Bacillati</taxon>
        <taxon>Actinomycetota</taxon>
        <taxon>Actinomycetes</taxon>
        <taxon>Micrococcales</taxon>
        <taxon>Brevibacteriaceae</taxon>
        <taxon>Brevibacterium</taxon>
    </lineage>
</organism>
<evidence type="ECO:0008006" key="4">
    <source>
        <dbReference type="Google" id="ProtNLM"/>
    </source>
</evidence>
<sequence>MRIPRRLLWTLAAVLALAGTAAFLVDRPAAGAGLLAGAAGLAIFAIRMSGPRPHTAWSPELEDTSAAVVYWKDGCPHCHTLLRALAGDERITWVNIHLDEDADTRVRELNRGNRFTPTAVVGRRVLPDSAPEDLRELLGDPAP</sequence>
<proteinExistence type="predicted"/>
<dbReference type="Gene3D" id="3.40.30.10">
    <property type="entry name" value="Glutaredoxin"/>
    <property type="match status" value="1"/>
</dbReference>
<evidence type="ECO:0000256" key="1">
    <source>
        <dbReference type="SAM" id="Phobius"/>
    </source>
</evidence>
<keyword evidence="1" id="KW-0812">Transmembrane</keyword>
<name>A0ABP8J9R4_9MICO</name>
<keyword evidence="1" id="KW-1133">Transmembrane helix</keyword>
<protein>
    <recommendedName>
        <fullName evidence="4">Glutaredoxin domain-containing protein</fullName>
    </recommendedName>
</protein>
<dbReference type="RefSeq" id="WP_345030578.1">
    <property type="nucleotide sequence ID" value="NZ_BAABGL010000004.1"/>
</dbReference>
<comment type="caution">
    <text evidence="2">The sequence shown here is derived from an EMBL/GenBank/DDBJ whole genome shotgun (WGS) entry which is preliminary data.</text>
</comment>
<gene>
    <name evidence="2" type="ORF">GCM10023167_11300</name>
</gene>
<reference evidence="3" key="1">
    <citation type="journal article" date="2019" name="Int. J. Syst. Evol. Microbiol.">
        <title>The Global Catalogue of Microorganisms (GCM) 10K type strain sequencing project: providing services to taxonomists for standard genome sequencing and annotation.</title>
        <authorList>
            <consortium name="The Broad Institute Genomics Platform"/>
            <consortium name="The Broad Institute Genome Sequencing Center for Infectious Disease"/>
            <person name="Wu L."/>
            <person name="Ma J."/>
        </authorList>
    </citation>
    <scope>NUCLEOTIDE SEQUENCE [LARGE SCALE GENOMIC DNA]</scope>
    <source>
        <strain evidence="3">JCM 17808</strain>
    </source>
</reference>